<feature type="region of interest" description="Disordered" evidence="1">
    <location>
        <begin position="41"/>
        <end position="64"/>
    </location>
</feature>
<proteinExistence type="predicted"/>
<gene>
    <name evidence="2" type="ORF">N0V83_010945</name>
</gene>
<dbReference type="EMBL" id="JAPEUY010000022">
    <property type="protein sequence ID" value="KAJ4362004.1"/>
    <property type="molecule type" value="Genomic_DNA"/>
</dbReference>
<accession>A0A9W8Y0C1</accession>
<name>A0A9W8Y0C1_9PLEO</name>
<feature type="compositionally biased region" description="Low complexity" evidence="1">
    <location>
        <begin position="100"/>
        <end position="126"/>
    </location>
</feature>
<evidence type="ECO:0000313" key="3">
    <source>
        <dbReference type="Proteomes" id="UP001140560"/>
    </source>
</evidence>
<feature type="region of interest" description="Disordered" evidence="1">
    <location>
        <begin position="100"/>
        <end position="208"/>
    </location>
</feature>
<sequence>MSTKLLLRSFAPLAYRRQFSTSRLLSLKIDSHFLSQITAAESTLSNTPEPTKRGPTARAQAHVGQDLSASVIRDIFEGEKMITGSDEPVKGGPASLAQSLLTSTSSTSSNSNSAQSATSASSNNTTHTGKLDSHTLSEITQAEKQLSGEEGPVKGGPTARAQQHVGESISSEILSEITEGEKKITGGERVKGGPTSRAQSELGKSRSS</sequence>
<comment type="caution">
    <text evidence="2">The sequence shown here is derived from an EMBL/GenBank/DDBJ whole genome shotgun (WGS) entry which is preliminary data.</text>
</comment>
<dbReference type="AlphaFoldDB" id="A0A9W8Y0C1"/>
<dbReference type="OrthoDB" id="5209734at2759"/>
<organism evidence="2 3">
    <name type="scientific">Neocucurbitaria cava</name>
    <dbReference type="NCBI Taxonomy" id="798079"/>
    <lineage>
        <taxon>Eukaryota</taxon>
        <taxon>Fungi</taxon>
        <taxon>Dikarya</taxon>
        <taxon>Ascomycota</taxon>
        <taxon>Pezizomycotina</taxon>
        <taxon>Dothideomycetes</taxon>
        <taxon>Pleosporomycetidae</taxon>
        <taxon>Pleosporales</taxon>
        <taxon>Pleosporineae</taxon>
        <taxon>Cucurbitariaceae</taxon>
        <taxon>Neocucurbitaria</taxon>
    </lineage>
</organism>
<evidence type="ECO:0000256" key="1">
    <source>
        <dbReference type="SAM" id="MobiDB-lite"/>
    </source>
</evidence>
<feature type="compositionally biased region" description="Basic and acidic residues" evidence="1">
    <location>
        <begin position="179"/>
        <end position="191"/>
    </location>
</feature>
<keyword evidence="3" id="KW-1185">Reference proteome</keyword>
<reference evidence="2" key="1">
    <citation type="submission" date="2022-10" db="EMBL/GenBank/DDBJ databases">
        <title>Tapping the CABI collections for fungal endophytes: first genome assemblies for Collariella, Neodidymelliopsis, Ascochyta clinopodiicola, Didymella pomorum, Didymosphaeria variabile, Neocosmospora piperis and Neocucurbitaria cava.</title>
        <authorList>
            <person name="Hill R."/>
        </authorList>
    </citation>
    <scope>NUCLEOTIDE SEQUENCE</scope>
    <source>
        <strain evidence="2">IMI 356814</strain>
    </source>
</reference>
<evidence type="ECO:0000313" key="2">
    <source>
        <dbReference type="EMBL" id="KAJ4362004.1"/>
    </source>
</evidence>
<dbReference type="Proteomes" id="UP001140560">
    <property type="component" value="Unassembled WGS sequence"/>
</dbReference>
<feature type="compositionally biased region" description="Low complexity" evidence="1">
    <location>
        <begin position="167"/>
        <end position="177"/>
    </location>
</feature>
<protein>
    <submittedName>
        <fullName evidence="2">Uncharacterized protein</fullName>
    </submittedName>
</protein>